<gene>
    <name evidence="1" type="ORF">Enr8_38070</name>
</gene>
<evidence type="ECO:0000313" key="2">
    <source>
        <dbReference type="Proteomes" id="UP000318878"/>
    </source>
</evidence>
<evidence type="ECO:0000313" key="1">
    <source>
        <dbReference type="EMBL" id="TWT31882.1"/>
    </source>
</evidence>
<dbReference type="EMBL" id="SJPF01000004">
    <property type="protein sequence ID" value="TWT31882.1"/>
    <property type="molecule type" value="Genomic_DNA"/>
</dbReference>
<name>A0A5C5V2D3_9BACT</name>
<proteinExistence type="predicted"/>
<keyword evidence="2" id="KW-1185">Reference proteome</keyword>
<sequence length="169" mass="18314">MQTESRRLPLFTFPVLAILLVGSGCSGVPLAPQAEPEVAQQAQQGPQYIVELLDENHRGETKKLPLTPGATVQTAIDASQARKKFSRFHVAVSRLPAYPGAPPQKLVSGYDHVGKQVPMEYDYSLRPGDRVVILKDTANSMDDMFGSILNPLRTAAGTPTVGSNPLQYD</sequence>
<evidence type="ECO:0008006" key="3">
    <source>
        <dbReference type="Google" id="ProtNLM"/>
    </source>
</evidence>
<dbReference type="Proteomes" id="UP000318878">
    <property type="component" value="Unassembled WGS sequence"/>
</dbReference>
<protein>
    <recommendedName>
        <fullName evidence="3">Polysaccharide biosynthesis/export protein</fullName>
    </recommendedName>
</protein>
<dbReference type="RefSeq" id="WP_146434386.1">
    <property type="nucleotide sequence ID" value="NZ_SJPF01000004.1"/>
</dbReference>
<reference evidence="1 2" key="1">
    <citation type="submission" date="2019-02" db="EMBL/GenBank/DDBJ databases">
        <title>Deep-cultivation of Planctomycetes and their phenomic and genomic characterization uncovers novel biology.</title>
        <authorList>
            <person name="Wiegand S."/>
            <person name="Jogler M."/>
            <person name="Boedeker C."/>
            <person name="Pinto D."/>
            <person name="Vollmers J."/>
            <person name="Rivas-Marin E."/>
            <person name="Kohn T."/>
            <person name="Peeters S.H."/>
            <person name="Heuer A."/>
            <person name="Rast P."/>
            <person name="Oberbeckmann S."/>
            <person name="Bunk B."/>
            <person name="Jeske O."/>
            <person name="Meyerdierks A."/>
            <person name="Storesund J.E."/>
            <person name="Kallscheuer N."/>
            <person name="Luecker S."/>
            <person name="Lage O.M."/>
            <person name="Pohl T."/>
            <person name="Merkel B.J."/>
            <person name="Hornburger P."/>
            <person name="Mueller R.-W."/>
            <person name="Bruemmer F."/>
            <person name="Labrenz M."/>
            <person name="Spormann A.M."/>
            <person name="Op Den Camp H."/>
            <person name="Overmann J."/>
            <person name="Amann R."/>
            <person name="Jetten M.S.M."/>
            <person name="Mascher T."/>
            <person name="Medema M.H."/>
            <person name="Devos D.P."/>
            <person name="Kaster A.-K."/>
            <person name="Ovreas L."/>
            <person name="Rohde M."/>
            <person name="Galperin M.Y."/>
            <person name="Jogler C."/>
        </authorList>
    </citation>
    <scope>NUCLEOTIDE SEQUENCE [LARGE SCALE GENOMIC DNA]</scope>
    <source>
        <strain evidence="1 2">Enr8</strain>
    </source>
</reference>
<dbReference type="OrthoDB" id="269097at2"/>
<organism evidence="1 2">
    <name type="scientific">Blastopirellula retiformator</name>
    <dbReference type="NCBI Taxonomy" id="2527970"/>
    <lineage>
        <taxon>Bacteria</taxon>
        <taxon>Pseudomonadati</taxon>
        <taxon>Planctomycetota</taxon>
        <taxon>Planctomycetia</taxon>
        <taxon>Pirellulales</taxon>
        <taxon>Pirellulaceae</taxon>
        <taxon>Blastopirellula</taxon>
    </lineage>
</organism>
<dbReference type="AlphaFoldDB" id="A0A5C5V2D3"/>
<comment type="caution">
    <text evidence="1">The sequence shown here is derived from an EMBL/GenBank/DDBJ whole genome shotgun (WGS) entry which is preliminary data.</text>
</comment>
<accession>A0A5C5V2D3</accession>
<dbReference type="PROSITE" id="PS51257">
    <property type="entry name" value="PROKAR_LIPOPROTEIN"/>
    <property type="match status" value="1"/>
</dbReference>